<organism evidence="1 2">
    <name type="scientific">Araneus ventricosus</name>
    <name type="common">Orbweaver spider</name>
    <name type="synonym">Epeira ventricosa</name>
    <dbReference type="NCBI Taxonomy" id="182803"/>
    <lineage>
        <taxon>Eukaryota</taxon>
        <taxon>Metazoa</taxon>
        <taxon>Ecdysozoa</taxon>
        <taxon>Arthropoda</taxon>
        <taxon>Chelicerata</taxon>
        <taxon>Arachnida</taxon>
        <taxon>Araneae</taxon>
        <taxon>Araneomorphae</taxon>
        <taxon>Entelegynae</taxon>
        <taxon>Araneoidea</taxon>
        <taxon>Araneidae</taxon>
        <taxon>Araneus</taxon>
    </lineage>
</organism>
<dbReference type="AlphaFoldDB" id="A0A4Y2BYB8"/>
<evidence type="ECO:0000313" key="2">
    <source>
        <dbReference type="Proteomes" id="UP000499080"/>
    </source>
</evidence>
<sequence length="19" mass="1927">MSGTSVKISVIPPINGCSH</sequence>
<proteinExistence type="predicted"/>
<keyword evidence="2" id="KW-1185">Reference proteome</keyword>
<accession>A0A4Y2BYB8</accession>
<gene>
    <name evidence="1" type="ORF">AVEN_205888_1</name>
</gene>
<feature type="non-terminal residue" evidence="1">
    <location>
        <position position="19"/>
    </location>
</feature>
<reference evidence="1 2" key="1">
    <citation type="journal article" date="2019" name="Sci. Rep.">
        <title>Orb-weaving spider Araneus ventricosus genome elucidates the spidroin gene catalogue.</title>
        <authorList>
            <person name="Kono N."/>
            <person name="Nakamura H."/>
            <person name="Ohtoshi R."/>
            <person name="Moran D.A.P."/>
            <person name="Shinohara A."/>
            <person name="Yoshida Y."/>
            <person name="Fujiwara M."/>
            <person name="Mori M."/>
            <person name="Tomita M."/>
            <person name="Arakawa K."/>
        </authorList>
    </citation>
    <scope>NUCLEOTIDE SEQUENCE [LARGE SCALE GENOMIC DNA]</scope>
</reference>
<protein>
    <submittedName>
        <fullName evidence="1">Uncharacterized protein</fullName>
    </submittedName>
</protein>
<dbReference type="EMBL" id="BGPR01237180">
    <property type="protein sequence ID" value="GBL96903.1"/>
    <property type="molecule type" value="Genomic_DNA"/>
</dbReference>
<name>A0A4Y2BYB8_ARAVE</name>
<comment type="caution">
    <text evidence="1">The sequence shown here is derived from an EMBL/GenBank/DDBJ whole genome shotgun (WGS) entry which is preliminary data.</text>
</comment>
<dbReference type="Proteomes" id="UP000499080">
    <property type="component" value="Unassembled WGS sequence"/>
</dbReference>
<evidence type="ECO:0000313" key="1">
    <source>
        <dbReference type="EMBL" id="GBL96903.1"/>
    </source>
</evidence>